<dbReference type="SUPFAM" id="SSF55347">
    <property type="entry name" value="Glyceraldehyde-3-phosphate dehydrogenase-like, C-terminal domain"/>
    <property type="match status" value="1"/>
</dbReference>
<dbReference type="EMBL" id="JARFYM010000002">
    <property type="protein sequence ID" value="MDL2398160.1"/>
    <property type="molecule type" value="Genomic_DNA"/>
</dbReference>
<organism evidence="3 4">
    <name type="scientific">Rhizobium mayense</name>
    <dbReference type="NCBI Taxonomy" id="1312184"/>
    <lineage>
        <taxon>Bacteria</taxon>
        <taxon>Pseudomonadati</taxon>
        <taxon>Pseudomonadota</taxon>
        <taxon>Alphaproteobacteria</taxon>
        <taxon>Hyphomicrobiales</taxon>
        <taxon>Rhizobiaceae</taxon>
        <taxon>Rhizobium/Agrobacterium group</taxon>
        <taxon>Rhizobium</taxon>
    </lineage>
</organism>
<accession>A0ABT7JP84</accession>
<dbReference type="Gene3D" id="3.40.50.720">
    <property type="entry name" value="NAD(P)-binding Rossmann-like Domain"/>
    <property type="match status" value="1"/>
</dbReference>
<comment type="caution">
    <text evidence="3">The sequence shown here is derived from an EMBL/GenBank/DDBJ whole genome shotgun (WGS) entry which is preliminary data.</text>
</comment>
<dbReference type="InterPro" id="IPR055170">
    <property type="entry name" value="GFO_IDH_MocA-like_dom"/>
</dbReference>
<keyword evidence="4" id="KW-1185">Reference proteome</keyword>
<dbReference type="Pfam" id="PF01408">
    <property type="entry name" value="GFO_IDH_MocA"/>
    <property type="match status" value="1"/>
</dbReference>
<dbReference type="Proteomes" id="UP001172645">
    <property type="component" value="Unassembled WGS sequence"/>
</dbReference>
<dbReference type="InterPro" id="IPR036291">
    <property type="entry name" value="NAD(P)-bd_dom_sf"/>
</dbReference>
<name>A0ABT7JP84_9HYPH</name>
<protein>
    <submittedName>
        <fullName evidence="3">Gfo/Idh/MocA family oxidoreductase</fullName>
    </submittedName>
</protein>
<evidence type="ECO:0000313" key="4">
    <source>
        <dbReference type="Proteomes" id="UP001172645"/>
    </source>
</evidence>
<proteinExistence type="predicted"/>
<feature type="domain" description="Gfo/Idh/MocA-like oxidoreductase N-terminal" evidence="1">
    <location>
        <begin position="10"/>
        <end position="127"/>
    </location>
</feature>
<reference evidence="3" key="1">
    <citation type="submission" date="2023-06" db="EMBL/GenBank/DDBJ databases">
        <title>Phylogenetic Diversity of Rhizobium strains.</title>
        <authorList>
            <person name="Moura F.T."/>
            <person name="Helene L.C.F."/>
            <person name="Hungria M."/>
        </authorList>
    </citation>
    <scope>NUCLEOTIDE SEQUENCE</scope>
    <source>
        <strain evidence="3">CCGE526</strain>
    </source>
</reference>
<feature type="domain" description="GFO/IDH/MocA-like oxidoreductase" evidence="2">
    <location>
        <begin position="135"/>
        <end position="270"/>
    </location>
</feature>
<dbReference type="PANTHER" id="PTHR43377:SF8">
    <property type="entry name" value="BLR3664 PROTEIN"/>
    <property type="match status" value="1"/>
</dbReference>
<dbReference type="RefSeq" id="WP_285866979.1">
    <property type="nucleotide sequence ID" value="NZ_JARFYM010000002.1"/>
</dbReference>
<evidence type="ECO:0000259" key="1">
    <source>
        <dbReference type="Pfam" id="PF01408"/>
    </source>
</evidence>
<sequence>MATHQQTAALKIAVMGAGLIGRRHVEGIMLEPQAMAAAIIDPSSSARDFASAKNIAWFPSFKQAGDKIALDGVIIATPNQLHLENALEAIHAGLPTLVEKPIAHNADAAEILVREAEKTGVPILVGHHRRHNPVIRAAKRVLDDGRLGKILMAHGNFWVAKPDDYFDTQWRREAGGGPILINLIHDVDLFRFFFGEVESVHAMQANLARAHAVEDTVVVVLRFDSGVLATLSGSDAVASPWSWEMTAGENLVFPRQDQLCYQIGGTAGSLSIPQLTLWTNASKPNWLERLAEEQVHFTPADPLAVQLKHFCDVICRKADPLVTGREGLATLRVIEAIKLSAETGQTVHVNNRPPARSGHDD</sequence>
<dbReference type="Gene3D" id="3.30.360.10">
    <property type="entry name" value="Dihydrodipicolinate Reductase, domain 2"/>
    <property type="match status" value="1"/>
</dbReference>
<dbReference type="PANTHER" id="PTHR43377">
    <property type="entry name" value="BILIVERDIN REDUCTASE A"/>
    <property type="match status" value="1"/>
</dbReference>
<evidence type="ECO:0000259" key="2">
    <source>
        <dbReference type="Pfam" id="PF22725"/>
    </source>
</evidence>
<dbReference type="InterPro" id="IPR000683">
    <property type="entry name" value="Gfo/Idh/MocA-like_OxRdtase_N"/>
</dbReference>
<dbReference type="Pfam" id="PF22725">
    <property type="entry name" value="GFO_IDH_MocA_C3"/>
    <property type="match status" value="1"/>
</dbReference>
<gene>
    <name evidence="3" type="ORF">PY649_04565</name>
</gene>
<dbReference type="SUPFAM" id="SSF51735">
    <property type="entry name" value="NAD(P)-binding Rossmann-fold domains"/>
    <property type="match status" value="1"/>
</dbReference>
<evidence type="ECO:0000313" key="3">
    <source>
        <dbReference type="EMBL" id="MDL2398160.1"/>
    </source>
</evidence>
<dbReference type="InterPro" id="IPR051450">
    <property type="entry name" value="Gfo/Idh/MocA_Oxidoreductases"/>
</dbReference>